<name>A0AC61D8M4_9FIRM</name>
<reference evidence="1" key="1">
    <citation type="submission" date="2017-10" db="EMBL/GenBank/DDBJ databases">
        <title>Genome sequence of cellulolytic Lachnospiraceae bacterium XHS1971 isolated from hotspring sediment.</title>
        <authorList>
            <person name="Vasudevan G."/>
            <person name="Joshi A.J."/>
            <person name="Hivarkar S."/>
            <person name="Lanjekar V.B."/>
            <person name="Dhakephalkar P.K."/>
            <person name="Dagar S."/>
        </authorList>
    </citation>
    <scope>NUCLEOTIDE SEQUENCE</scope>
    <source>
        <strain evidence="1">XHS1971</strain>
    </source>
</reference>
<proteinExistence type="predicted"/>
<keyword evidence="2" id="KW-1185">Reference proteome</keyword>
<dbReference type="Proteomes" id="UP000224460">
    <property type="component" value="Unassembled WGS sequence"/>
</dbReference>
<gene>
    <name evidence="1" type="ORF">CS063_15340</name>
</gene>
<organism evidence="1 2">
    <name type="scientific">Sporanaerobium hydrogeniformans</name>
    <dbReference type="NCBI Taxonomy" id="3072179"/>
    <lineage>
        <taxon>Bacteria</taxon>
        <taxon>Bacillati</taxon>
        <taxon>Bacillota</taxon>
        <taxon>Clostridia</taxon>
        <taxon>Lachnospirales</taxon>
        <taxon>Lachnospiraceae</taxon>
        <taxon>Sporanaerobium</taxon>
    </lineage>
</organism>
<keyword evidence="1" id="KW-0762">Sugar transport</keyword>
<keyword evidence="1" id="KW-0813">Transport</keyword>
<accession>A0AC61D8M4</accession>
<evidence type="ECO:0000313" key="2">
    <source>
        <dbReference type="Proteomes" id="UP000224460"/>
    </source>
</evidence>
<dbReference type="EMBL" id="PEDL01000026">
    <property type="protein sequence ID" value="PHV69498.1"/>
    <property type="molecule type" value="Genomic_DNA"/>
</dbReference>
<sequence>MTTFTIKLNNPTGLHARPATLVCKEASTFKSNITLKYEDKQGNAKSLIAILALGIPADADVEVVAEGEDEEIAAKKIAEFIASIKEA</sequence>
<evidence type="ECO:0000313" key="1">
    <source>
        <dbReference type="EMBL" id="PHV69498.1"/>
    </source>
</evidence>
<comment type="caution">
    <text evidence="1">The sequence shown here is derived from an EMBL/GenBank/DDBJ whole genome shotgun (WGS) entry which is preliminary data.</text>
</comment>
<protein>
    <submittedName>
        <fullName evidence="1">PTS sugar transporter subunit IIA</fullName>
    </submittedName>
</protein>